<protein>
    <submittedName>
        <fullName evidence="8">Myb-like DNA-binding domain protein</fullName>
    </submittedName>
</protein>
<dbReference type="InParanoid" id="W7XC64"/>
<proteinExistence type="predicted"/>
<dbReference type="AlphaFoldDB" id="W7XC64"/>
<dbReference type="STRING" id="312017.W7XC64"/>
<dbReference type="InterPro" id="IPR009057">
    <property type="entry name" value="Homeodomain-like_sf"/>
</dbReference>
<dbReference type="KEGG" id="tet:TTHERM_000194479"/>
<evidence type="ECO:0000256" key="2">
    <source>
        <dbReference type="ARBA" id="ARBA00023125"/>
    </source>
</evidence>
<evidence type="ECO:0000313" key="8">
    <source>
        <dbReference type="EMBL" id="EWS74103.1"/>
    </source>
</evidence>
<evidence type="ECO:0000259" key="7">
    <source>
        <dbReference type="PROSITE" id="PS51294"/>
    </source>
</evidence>
<accession>W7XC64</accession>
<evidence type="ECO:0000256" key="1">
    <source>
        <dbReference type="ARBA" id="ARBA00023015"/>
    </source>
</evidence>
<keyword evidence="9" id="KW-1185">Reference proteome</keyword>
<evidence type="ECO:0000256" key="5">
    <source>
        <dbReference type="SAM" id="MobiDB-lite"/>
    </source>
</evidence>
<dbReference type="RefSeq" id="XP_012653358.1">
    <property type="nucleotide sequence ID" value="XM_012797904.1"/>
</dbReference>
<dbReference type="Proteomes" id="UP000009168">
    <property type="component" value="Unassembled WGS sequence"/>
</dbReference>
<dbReference type="OrthoDB" id="306004at2759"/>
<dbReference type="GeneID" id="24437758"/>
<evidence type="ECO:0000259" key="6">
    <source>
        <dbReference type="PROSITE" id="PS50090"/>
    </source>
</evidence>
<dbReference type="GO" id="GO:0042796">
    <property type="term" value="P:snRNA transcription by RNA polymerase III"/>
    <property type="evidence" value="ECO:0007669"/>
    <property type="project" value="TreeGrafter"/>
</dbReference>
<feature type="compositionally biased region" description="Polar residues" evidence="5">
    <location>
        <begin position="376"/>
        <end position="387"/>
    </location>
</feature>
<feature type="region of interest" description="Disordered" evidence="5">
    <location>
        <begin position="370"/>
        <end position="398"/>
    </location>
</feature>
<organism evidence="8 9">
    <name type="scientific">Tetrahymena thermophila (strain SB210)</name>
    <dbReference type="NCBI Taxonomy" id="312017"/>
    <lineage>
        <taxon>Eukaryota</taxon>
        <taxon>Sar</taxon>
        <taxon>Alveolata</taxon>
        <taxon>Ciliophora</taxon>
        <taxon>Intramacronucleata</taxon>
        <taxon>Oligohymenophorea</taxon>
        <taxon>Hymenostomatida</taxon>
        <taxon>Tetrahymenina</taxon>
        <taxon>Tetrahymenidae</taxon>
        <taxon>Tetrahymena</taxon>
    </lineage>
</organism>
<name>W7XC64_TETTS</name>
<reference evidence="9" key="1">
    <citation type="journal article" date="2006" name="PLoS Biol.">
        <title>Macronuclear genome sequence of the ciliate Tetrahymena thermophila, a model eukaryote.</title>
        <authorList>
            <person name="Eisen J.A."/>
            <person name="Coyne R.S."/>
            <person name="Wu M."/>
            <person name="Wu D."/>
            <person name="Thiagarajan M."/>
            <person name="Wortman J.R."/>
            <person name="Badger J.H."/>
            <person name="Ren Q."/>
            <person name="Amedeo P."/>
            <person name="Jones K.M."/>
            <person name="Tallon L.J."/>
            <person name="Delcher A.L."/>
            <person name="Salzberg S.L."/>
            <person name="Silva J.C."/>
            <person name="Haas B.J."/>
            <person name="Majoros W.H."/>
            <person name="Farzad M."/>
            <person name="Carlton J.M."/>
            <person name="Smith R.K. Jr."/>
            <person name="Garg J."/>
            <person name="Pearlman R.E."/>
            <person name="Karrer K.M."/>
            <person name="Sun L."/>
            <person name="Manning G."/>
            <person name="Elde N.C."/>
            <person name="Turkewitz A.P."/>
            <person name="Asai D.J."/>
            <person name="Wilkes D.E."/>
            <person name="Wang Y."/>
            <person name="Cai H."/>
            <person name="Collins K."/>
            <person name="Stewart B.A."/>
            <person name="Lee S.R."/>
            <person name="Wilamowska K."/>
            <person name="Weinberg Z."/>
            <person name="Ruzzo W.L."/>
            <person name="Wloga D."/>
            <person name="Gaertig J."/>
            <person name="Frankel J."/>
            <person name="Tsao C.-C."/>
            <person name="Gorovsky M.A."/>
            <person name="Keeling P.J."/>
            <person name="Waller R.F."/>
            <person name="Patron N.J."/>
            <person name="Cherry J.M."/>
            <person name="Stover N.A."/>
            <person name="Krieger C.J."/>
            <person name="del Toro C."/>
            <person name="Ryder H.F."/>
            <person name="Williamson S.C."/>
            <person name="Barbeau R.A."/>
            <person name="Hamilton E.P."/>
            <person name="Orias E."/>
        </authorList>
    </citation>
    <scope>NUCLEOTIDE SEQUENCE [LARGE SCALE GENOMIC DNA]</scope>
    <source>
        <strain evidence="9">SB210</strain>
    </source>
</reference>
<dbReference type="GO" id="GO:0001006">
    <property type="term" value="F:RNA polymerase III type 3 promoter sequence-specific DNA binding"/>
    <property type="evidence" value="ECO:0007669"/>
    <property type="project" value="TreeGrafter"/>
</dbReference>
<keyword evidence="3" id="KW-0804">Transcription</keyword>
<feature type="domain" description="Myb-like" evidence="6">
    <location>
        <begin position="274"/>
        <end position="325"/>
    </location>
</feature>
<dbReference type="CDD" id="cd00167">
    <property type="entry name" value="SANT"/>
    <property type="match status" value="3"/>
</dbReference>
<evidence type="ECO:0000256" key="4">
    <source>
        <dbReference type="ARBA" id="ARBA00023242"/>
    </source>
</evidence>
<dbReference type="InterPro" id="IPR017930">
    <property type="entry name" value="Myb_dom"/>
</dbReference>
<dbReference type="GO" id="GO:0000978">
    <property type="term" value="F:RNA polymerase II cis-regulatory region sequence-specific DNA binding"/>
    <property type="evidence" value="ECO:0007669"/>
    <property type="project" value="TreeGrafter"/>
</dbReference>
<evidence type="ECO:0000256" key="3">
    <source>
        <dbReference type="ARBA" id="ARBA00023163"/>
    </source>
</evidence>
<feature type="domain" description="HTH myb-type" evidence="7">
    <location>
        <begin position="218"/>
        <end position="273"/>
    </location>
</feature>
<keyword evidence="2 8" id="KW-0238">DNA-binding</keyword>
<dbReference type="PANTHER" id="PTHR46621:SF1">
    <property type="entry name" value="SNRNA-ACTIVATING PROTEIN COMPLEX SUBUNIT 4"/>
    <property type="match status" value="1"/>
</dbReference>
<feature type="region of interest" description="Disordered" evidence="5">
    <location>
        <begin position="568"/>
        <end position="602"/>
    </location>
</feature>
<dbReference type="SUPFAM" id="SSF46689">
    <property type="entry name" value="Homeodomain-like"/>
    <property type="match status" value="2"/>
</dbReference>
<feature type="domain" description="HTH myb-type" evidence="7">
    <location>
        <begin position="274"/>
        <end position="329"/>
    </location>
</feature>
<sequence>MINPGIPFKMVAPAPNNPFIQMPILQQQQQFMIDPSGQQQMFAIHQNQQHQQQQQLQQQINNLVSASALDDCDSGSNSDGESQVLTNNPETAKQYFDDFLKLTQQVDPSNIQLSTVIEQYNISFKSMPNDEEMKAEFNRMLQKYNSSSQKGQKKNWNDNETKILCWIVIKACVLQNLDCRHIEDKIWDDIAKMMIGRTSESCKFKWLSLSKLNLQQIPWSAEEDALLLSIIKDYNASNKGNKWSEISKELNSRSKKNVFRQGKQCRERWNNHLDPNINRGPWHDKEDLQLLKLILEKGKKWSDVSKELKSNRTENNVKNRFNSIIKKEKQNLEETKGKAESNMPENDLIHILIKKYTTRISQGFTLNCKEEEQSKDQQTQDNNQKSESPLGKIEKQKNKLKDLVQKEIKTKENQTQIAGQQINSMILEDQNQLNQQKISQNQIGSFFQFNDGGQNSSEVVANQQQQQLQQQQQQQQYQQQYQQYINQQLTNQVVNPEHYSPNTLNKAFLAQAEQISQCSMSPGNSQQNTPLQQHHNQGLLQLFSANGGYIAANPANVQTQIMQPYLNQPQQQGQQQSYQQQQPQQSQFFSQSQQQKQLTESPSSYKIRNAMDLINQNDAVSNMSLAFFNPQTQELVEIDHQLLEEYTKNQVRIQLQQYAQNIKSSTSQLQTPVQTPQQTPQPTFQIMFHQLQNQMVGQAGSNSPQQYQLYNKGNSPTLNAGIINSQTGTTLSQQQQQQLMGIIGTPISPQTNLFNIMQNMSPAASGYNTPNNSNNNNNQTDIRSINQMQQYSNFFMNNANSMVQQPQQFPIQAVQGQIYMQANSNNNTNFTKDQINYSPSKQNFANQYNQINQH</sequence>
<dbReference type="SMART" id="SM00717">
    <property type="entry name" value="SANT"/>
    <property type="match status" value="3"/>
</dbReference>
<feature type="compositionally biased region" description="Low complexity" evidence="5">
    <location>
        <begin position="568"/>
        <end position="597"/>
    </location>
</feature>
<gene>
    <name evidence="8" type="ORF">TTHERM_000194479</name>
</gene>
<dbReference type="GO" id="GO:0042795">
    <property type="term" value="P:snRNA transcription by RNA polymerase II"/>
    <property type="evidence" value="ECO:0007669"/>
    <property type="project" value="TreeGrafter"/>
</dbReference>
<dbReference type="Pfam" id="PF13921">
    <property type="entry name" value="Myb_DNA-bind_6"/>
    <property type="match status" value="1"/>
</dbReference>
<dbReference type="EMBL" id="GG662673">
    <property type="protein sequence ID" value="EWS74103.1"/>
    <property type="molecule type" value="Genomic_DNA"/>
</dbReference>
<keyword evidence="1" id="KW-0805">Transcription regulation</keyword>
<evidence type="ECO:0000313" key="9">
    <source>
        <dbReference type="Proteomes" id="UP000009168"/>
    </source>
</evidence>
<dbReference type="InterPro" id="IPR051575">
    <property type="entry name" value="Myb-like_DNA-bd"/>
</dbReference>
<dbReference type="GO" id="GO:0019185">
    <property type="term" value="C:snRNA-activating protein complex"/>
    <property type="evidence" value="ECO:0007669"/>
    <property type="project" value="TreeGrafter"/>
</dbReference>
<feature type="domain" description="Myb-like" evidence="6">
    <location>
        <begin position="148"/>
        <end position="210"/>
    </location>
</feature>
<dbReference type="PROSITE" id="PS51294">
    <property type="entry name" value="HTH_MYB"/>
    <property type="match status" value="2"/>
</dbReference>
<dbReference type="InterPro" id="IPR001005">
    <property type="entry name" value="SANT/Myb"/>
</dbReference>
<dbReference type="PANTHER" id="PTHR46621">
    <property type="entry name" value="SNRNA-ACTIVATING PROTEIN COMPLEX SUBUNIT 4"/>
    <property type="match status" value="1"/>
</dbReference>
<dbReference type="PROSITE" id="PS50090">
    <property type="entry name" value="MYB_LIKE"/>
    <property type="match status" value="3"/>
</dbReference>
<dbReference type="Gene3D" id="1.10.10.60">
    <property type="entry name" value="Homeodomain-like"/>
    <property type="match status" value="3"/>
</dbReference>
<keyword evidence="4" id="KW-0539">Nucleus</keyword>
<feature type="domain" description="Myb-like" evidence="6">
    <location>
        <begin position="211"/>
        <end position="273"/>
    </location>
</feature>